<dbReference type="OrthoDB" id="2478186at2759"/>
<dbReference type="EMBL" id="WTPW01000831">
    <property type="protein sequence ID" value="KAF0476184.1"/>
    <property type="molecule type" value="Genomic_DNA"/>
</dbReference>
<keyword evidence="2" id="KW-1185">Reference proteome</keyword>
<sequence length="456" mass="53247">MINLSFGYLISIIIYKLVFFNKFIERLEKIHSYFSKTDANIWCRDGFITIGGNSKQWAPLLKKISEGEFPKRIQERAKTLLKEKDIDIISAIPTIAKTSRSSSHQNSSISVVISPVPVKLSKVSVTNIWNRLYIKYKDNPRYKFIQDHILDLDQMKNDKLISEEEFKYLKEYFPTINLNFDEEISTCIDNIFSVFRDSEDFNAAELYKETEEKRKKMDLGISTLKERQITFIFDTLQKFLKKFRRGDFFSKKMSELKYIGEIFEQCLEILTEIDGSYTNWDSASDASKFRKNLNNNTGSGGNRPDFTVLNYSKYEIFALEVAGSPNHNDKKKFDNESFKLHRQMQNSMSYVYSKELRMGRPLPKNLQIFGAYTKNFEIIFKKMIRVGDCVVMKTMFIGEVPTTIREYPKLKDLIRKMIIICNLVVTNLEFLQKNAEAETTSPRSSIPIPCQNSPRR</sequence>
<reference evidence="1 2" key="1">
    <citation type="journal article" date="2019" name="Environ. Microbiol.">
        <title>At the nexus of three kingdoms: the genome of the mycorrhizal fungus Gigaspora margarita provides insights into plant, endobacterial and fungal interactions.</title>
        <authorList>
            <person name="Venice F."/>
            <person name="Ghignone S."/>
            <person name="Salvioli di Fossalunga A."/>
            <person name="Amselem J."/>
            <person name="Novero M."/>
            <person name="Xianan X."/>
            <person name="Sedzielewska Toro K."/>
            <person name="Morin E."/>
            <person name="Lipzen A."/>
            <person name="Grigoriev I.V."/>
            <person name="Henrissat B."/>
            <person name="Martin F.M."/>
            <person name="Bonfante P."/>
        </authorList>
    </citation>
    <scope>NUCLEOTIDE SEQUENCE [LARGE SCALE GENOMIC DNA]</scope>
    <source>
        <strain evidence="1 2">BEG34</strain>
    </source>
</reference>
<dbReference type="AlphaFoldDB" id="A0A8H3XNX2"/>
<dbReference type="Proteomes" id="UP000439903">
    <property type="component" value="Unassembled WGS sequence"/>
</dbReference>
<gene>
    <name evidence="1" type="ORF">F8M41_024445</name>
</gene>
<evidence type="ECO:0000313" key="2">
    <source>
        <dbReference type="Proteomes" id="UP000439903"/>
    </source>
</evidence>
<name>A0A8H3XNX2_GIGMA</name>
<organism evidence="1 2">
    <name type="scientific">Gigaspora margarita</name>
    <dbReference type="NCBI Taxonomy" id="4874"/>
    <lineage>
        <taxon>Eukaryota</taxon>
        <taxon>Fungi</taxon>
        <taxon>Fungi incertae sedis</taxon>
        <taxon>Mucoromycota</taxon>
        <taxon>Glomeromycotina</taxon>
        <taxon>Glomeromycetes</taxon>
        <taxon>Diversisporales</taxon>
        <taxon>Gigasporaceae</taxon>
        <taxon>Gigaspora</taxon>
    </lineage>
</organism>
<protein>
    <submittedName>
        <fullName evidence="1">Uncharacterized protein</fullName>
    </submittedName>
</protein>
<accession>A0A8H3XNX2</accession>
<comment type="caution">
    <text evidence="1">The sequence shown here is derived from an EMBL/GenBank/DDBJ whole genome shotgun (WGS) entry which is preliminary data.</text>
</comment>
<evidence type="ECO:0000313" key="1">
    <source>
        <dbReference type="EMBL" id="KAF0476184.1"/>
    </source>
</evidence>
<proteinExistence type="predicted"/>